<evidence type="ECO:0000313" key="1">
    <source>
        <dbReference type="EMBL" id="WNL30182.1"/>
    </source>
</evidence>
<reference evidence="1" key="1">
    <citation type="submission" date="2023-09" db="EMBL/GenBank/DDBJ databases">
        <title>Arcobacter tbilisiensis sp. nov. isolated from chicken meat in Tbilisi, Georgia.</title>
        <authorList>
            <person name="Matthias R."/>
            <person name="Zautner A.E."/>
        </authorList>
    </citation>
    <scope>NUCLEOTIDE SEQUENCE</scope>
    <source>
        <strain evidence="1">LEO 52</strain>
    </source>
</reference>
<proteinExistence type="predicted"/>
<accession>A0AA96II69</accession>
<protein>
    <submittedName>
        <fullName evidence="1">DUF2958 domain-containing protein</fullName>
    </submittedName>
</protein>
<dbReference type="EMBL" id="CP134854">
    <property type="protein sequence ID" value="WNL30182.1"/>
    <property type="molecule type" value="Genomic_DNA"/>
</dbReference>
<dbReference type="AlphaFoldDB" id="A0AA96II69"/>
<gene>
    <name evidence="1" type="ORF">RMQ68_01970</name>
</gene>
<organism evidence="1">
    <name type="scientific">Arcobacter sp. AZ-2023</name>
    <dbReference type="NCBI Taxonomy" id="3074453"/>
    <lineage>
        <taxon>Bacteria</taxon>
        <taxon>Pseudomonadati</taxon>
        <taxon>Campylobacterota</taxon>
        <taxon>Epsilonproteobacteria</taxon>
        <taxon>Campylobacterales</taxon>
        <taxon>Arcobacteraceae</taxon>
        <taxon>Arcobacter</taxon>
    </lineage>
</organism>
<name>A0AA96II69_9BACT</name>
<dbReference type="InterPro" id="IPR021341">
    <property type="entry name" value="DUF2958"/>
</dbReference>
<sequence length="101" mass="12026">MKLLTDEQAEKLPPLYATENIATKDKIVKIKFFTPDSNWTWYAVEYDKDEKIFFGFVNGHYPEWGYFSLEELEQTKGPLGLHIERDIYFKEQPFGQIKEIQ</sequence>
<dbReference type="Pfam" id="PF11171">
    <property type="entry name" value="DUF2958"/>
    <property type="match status" value="1"/>
</dbReference>